<organism evidence="19 20">
    <name type="scientific">Pseudoclavibacter caeni</name>
    <dbReference type="NCBI Taxonomy" id="908846"/>
    <lineage>
        <taxon>Bacteria</taxon>
        <taxon>Bacillati</taxon>
        <taxon>Actinomycetota</taxon>
        <taxon>Actinomycetes</taxon>
        <taxon>Micrococcales</taxon>
        <taxon>Microbacteriaceae</taxon>
        <taxon>Pseudoclavibacter</taxon>
    </lineage>
</organism>
<dbReference type="NCBIfam" id="NF004491">
    <property type="entry name" value="PRK05826.1"/>
    <property type="match status" value="1"/>
</dbReference>
<dbReference type="GO" id="GO:0000287">
    <property type="term" value="F:magnesium ion binding"/>
    <property type="evidence" value="ECO:0007669"/>
    <property type="project" value="UniProtKB-UniRule"/>
</dbReference>
<dbReference type="PANTHER" id="PTHR11817">
    <property type="entry name" value="PYRUVATE KINASE"/>
    <property type="match status" value="1"/>
</dbReference>
<keyword evidence="13 16" id="KW-0324">Glycolysis</keyword>
<dbReference type="Gene3D" id="3.20.20.60">
    <property type="entry name" value="Phosphoenolpyruvate-binding domains"/>
    <property type="match status" value="1"/>
</dbReference>
<dbReference type="Proteomes" id="UP000481339">
    <property type="component" value="Unassembled WGS sequence"/>
</dbReference>
<keyword evidence="20" id="KW-1185">Reference proteome</keyword>
<evidence type="ECO:0000256" key="5">
    <source>
        <dbReference type="ARBA" id="ARBA00012142"/>
    </source>
</evidence>
<protein>
    <recommendedName>
        <fullName evidence="6 15">Pyruvate kinase</fullName>
        <ecNumber evidence="5 15">2.7.1.40</ecNumber>
    </recommendedName>
</protein>
<dbReference type="InterPro" id="IPR015793">
    <property type="entry name" value="Pyrv_Knase_brl"/>
</dbReference>
<keyword evidence="8" id="KW-0479">Metal-binding</keyword>
<evidence type="ECO:0000313" key="20">
    <source>
        <dbReference type="Proteomes" id="UP000481339"/>
    </source>
</evidence>
<dbReference type="PRINTS" id="PR01050">
    <property type="entry name" value="PYRUVTKNASE"/>
</dbReference>
<evidence type="ECO:0000256" key="4">
    <source>
        <dbReference type="ARBA" id="ARBA00011881"/>
    </source>
</evidence>
<dbReference type="Pfam" id="PF00224">
    <property type="entry name" value="PK"/>
    <property type="match status" value="1"/>
</dbReference>
<evidence type="ECO:0000313" key="19">
    <source>
        <dbReference type="EMBL" id="KAB1632895.1"/>
    </source>
</evidence>
<dbReference type="RefSeq" id="WP_158035817.1">
    <property type="nucleotide sequence ID" value="NZ_BAAAZV010000003.1"/>
</dbReference>
<dbReference type="GO" id="GO:0030955">
    <property type="term" value="F:potassium ion binding"/>
    <property type="evidence" value="ECO:0007669"/>
    <property type="project" value="UniProtKB-UniRule"/>
</dbReference>
<comment type="similarity">
    <text evidence="3 16">Belongs to the pyruvate kinase family.</text>
</comment>
<dbReference type="GO" id="GO:0004743">
    <property type="term" value="F:pyruvate kinase activity"/>
    <property type="evidence" value="ECO:0007669"/>
    <property type="project" value="UniProtKB-UniRule"/>
</dbReference>
<keyword evidence="10 16" id="KW-0418">Kinase</keyword>
<evidence type="ECO:0000256" key="1">
    <source>
        <dbReference type="ARBA" id="ARBA00001958"/>
    </source>
</evidence>
<evidence type="ECO:0000256" key="2">
    <source>
        <dbReference type="ARBA" id="ARBA00004997"/>
    </source>
</evidence>
<dbReference type="InterPro" id="IPR015813">
    <property type="entry name" value="Pyrv/PenolPyrv_kinase-like_dom"/>
</dbReference>
<sequence length="500" mass="53317">MRRRAKIIATLGPATDDPAIIEGMIRAGMDVARINMSHGDHAQHARSIATVREVAARLHKPVGVLVDLQGPKIRVATFVDGPQQLVTGAEFTITTRDVPGDATCVGTTFDGLPRNVSAGDRLLVDDGNIVLRALAVDDTDVRCEVVVGGRISDHKGINLPGVAVDVPALSQADEENLHWAIEQGADLIALSFVRSPDDVTRVREIMAGHGVRLPVIAKIEKPQAVEVLDAIIKAFDMIMVARGDLGVEMPLEQVPVVQKSAIERCRRSARPVIVATQMLESMITASRPTRAEASDCANAVLDGGDALMLSGETSVGAHPVAAVQVMSDIITSTEDHGLDRIPPLGTQPHTMAGAITRAAVEVAHHVGARYLCMFTASGNTARRMSRLRDGLPMLAFTYDDSTRRAMTPIWGIESVRVPFLQTTDEIVLSVDTYLIDSGRAQPGDRVVVVAGSPPGIPGSTNDLRVLTVGEAVGQAAPGYRRTTAQLMRGAVDESRATIIR</sequence>
<evidence type="ECO:0000256" key="8">
    <source>
        <dbReference type="ARBA" id="ARBA00022723"/>
    </source>
</evidence>
<dbReference type="AlphaFoldDB" id="A0A7C8BP20"/>
<keyword evidence="14 19" id="KW-0670">Pyruvate</keyword>
<dbReference type="GO" id="GO:0005524">
    <property type="term" value="F:ATP binding"/>
    <property type="evidence" value="ECO:0007669"/>
    <property type="project" value="UniProtKB-KW"/>
</dbReference>
<evidence type="ECO:0000256" key="3">
    <source>
        <dbReference type="ARBA" id="ARBA00008663"/>
    </source>
</evidence>
<evidence type="ECO:0000256" key="15">
    <source>
        <dbReference type="NCBIfam" id="TIGR01064"/>
    </source>
</evidence>
<dbReference type="SUPFAM" id="SSF51621">
    <property type="entry name" value="Phosphoenolpyruvate/pyruvate domain"/>
    <property type="match status" value="1"/>
</dbReference>
<comment type="cofactor">
    <cofactor evidence="1">
        <name>K(+)</name>
        <dbReference type="ChEBI" id="CHEBI:29103"/>
    </cofactor>
</comment>
<dbReference type="OrthoDB" id="9812123at2"/>
<dbReference type="InterPro" id="IPR001697">
    <property type="entry name" value="Pyr_Knase"/>
</dbReference>
<dbReference type="NCBIfam" id="NF004978">
    <property type="entry name" value="PRK06354.1"/>
    <property type="match status" value="1"/>
</dbReference>
<dbReference type="InterPro" id="IPR015806">
    <property type="entry name" value="Pyrv_Knase_insert_dom_sf"/>
</dbReference>
<dbReference type="PROSITE" id="PS00110">
    <property type="entry name" value="PYRUVATE_KINASE"/>
    <property type="match status" value="1"/>
</dbReference>
<dbReference type="InterPro" id="IPR011037">
    <property type="entry name" value="Pyrv_Knase-like_insert_dom_sf"/>
</dbReference>
<comment type="caution">
    <text evidence="19">The sequence shown here is derived from an EMBL/GenBank/DDBJ whole genome shotgun (WGS) entry which is preliminary data.</text>
</comment>
<dbReference type="InterPro" id="IPR040442">
    <property type="entry name" value="Pyrv_kinase-like_dom_sf"/>
</dbReference>
<dbReference type="InterPro" id="IPR036918">
    <property type="entry name" value="Pyrv_Knase_C_sf"/>
</dbReference>
<evidence type="ECO:0000256" key="9">
    <source>
        <dbReference type="ARBA" id="ARBA00022741"/>
    </source>
</evidence>
<dbReference type="Gene3D" id="2.40.33.10">
    <property type="entry name" value="PK beta-barrel domain-like"/>
    <property type="match status" value="1"/>
</dbReference>
<dbReference type="EMBL" id="WBKA01000002">
    <property type="protein sequence ID" value="KAB1632895.1"/>
    <property type="molecule type" value="Genomic_DNA"/>
</dbReference>
<comment type="subunit">
    <text evidence="4">Homotetramer.</text>
</comment>
<proteinExistence type="inferred from homology"/>
<dbReference type="EC" id="2.7.1.40" evidence="5 15"/>
<feature type="domain" description="Pyruvate kinase barrel" evidence="17">
    <location>
        <begin position="3"/>
        <end position="323"/>
    </location>
</feature>
<reference evidence="19 20" key="1">
    <citation type="submission" date="2019-09" db="EMBL/GenBank/DDBJ databases">
        <title>Phylogeny of genus Pseudoclavibacter and closely related genus.</title>
        <authorList>
            <person name="Li Y."/>
        </authorList>
    </citation>
    <scope>NUCLEOTIDE SEQUENCE [LARGE SCALE GENOMIC DNA]</scope>
    <source>
        <strain evidence="19 20">JCM 16921</strain>
    </source>
</reference>
<evidence type="ECO:0000259" key="18">
    <source>
        <dbReference type="Pfam" id="PF02887"/>
    </source>
</evidence>
<dbReference type="SUPFAM" id="SSF50800">
    <property type="entry name" value="PK beta-barrel domain-like"/>
    <property type="match status" value="1"/>
</dbReference>
<evidence type="ECO:0000259" key="17">
    <source>
        <dbReference type="Pfam" id="PF00224"/>
    </source>
</evidence>
<dbReference type="UniPathway" id="UPA00109">
    <property type="reaction ID" value="UER00188"/>
</dbReference>
<dbReference type="NCBIfam" id="TIGR01064">
    <property type="entry name" value="pyruv_kin"/>
    <property type="match status" value="1"/>
</dbReference>
<feature type="domain" description="Pyruvate kinase C-terminal" evidence="18">
    <location>
        <begin position="354"/>
        <end position="466"/>
    </location>
</feature>
<dbReference type="FunFam" id="2.40.33.10:FF:000001">
    <property type="entry name" value="Pyruvate kinase"/>
    <property type="match status" value="1"/>
</dbReference>
<keyword evidence="9" id="KW-0547">Nucleotide-binding</keyword>
<accession>A0A7C8BP20</accession>
<name>A0A7C8BP20_9MICO</name>
<keyword evidence="11" id="KW-0067">ATP-binding</keyword>
<dbReference type="Pfam" id="PF02887">
    <property type="entry name" value="PK_C"/>
    <property type="match status" value="1"/>
</dbReference>
<evidence type="ECO:0000256" key="14">
    <source>
        <dbReference type="ARBA" id="ARBA00023317"/>
    </source>
</evidence>
<keyword evidence="7 16" id="KW-0808">Transferase</keyword>
<evidence type="ECO:0000256" key="7">
    <source>
        <dbReference type="ARBA" id="ARBA00022679"/>
    </source>
</evidence>
<dbReference type="GO" id="GO:0016301">
    <property type="term" value="F:kinase activity"/>
    <property type="evidence" value="ECO:0007669"/>
    <property type="project" value="UniProtKB-KW"/>
</dbReference>
<dbReference type="InterPro" id="IPR018209">
    <property type="entry name" value="Pyrv_Knase_AS"/>
</dbReference>
<dbReference type="Gene3D" id="3.40.1380.20">
    <property type="entry name" value="Pyruvate kinase, C-terminal domain"/>
    <property type="match status" value="1"/>
</dbReference>
<evidence type="ECO:0000256" key="11">
    <source>
        <dbReference type="ARBA" id="ARBA00022840"/>
    </source>
</evidence>
<dbReference type="SUPFAM" id="SSF52935">
    <property type="entry name" value="PK C-terminal domain-like"/>
    <property type="match status" value="1"/>
</dbReference>
<evidence type="ECO:0000256" key="13">
    <source>
        <dbReference type="ARBA" id="ARBA00023152"/>
    </source>
</evidence>
<evidence type="ECO:0000256" key="6">
    <source>
        <dbReference type="ARBA" id="ARBA00018587"/>
    </source>
</evidence>
<evidence type="ECO:0000256" key="12">
    <source>
        <dbReference type="ARBA" id="ARBA00022842"/>
    </source>
</evidence>
<dbReference type="InterPro" id="IPR015795">
    <property type="entry name" value="Pyrv_Knase_C"/>
</dbReference>
<gene>
    <name evidence="19" type="primary">pyk</name>
    <name evidence="19" type="ORF">F8O02_03285</name>
</gene>
<comment type="pathway">
    <text evidence="2 16">Carbohydrate degradation; glycolysis; pyruvate from D-glyceraldehyde 3-phosphate: step 5/5.</text>
</comment>
<evidence type="ECO:0000256" key="10">
    <source>
        <dbReference type="ARBA" id="ARBA00022777"/>
    </source>
</evidence>
<evidence type="ECO:0000256" key="16">
    <source>
        <dbReference type="RuleBase" id="RU000504"/>
    </source>
</evidence>
<keyword evidence="12 16" id="KW-0460">Magnesium</keyword>
<comment type="catalytic activity">
    <reaction evidence="16">
        <text>pyruvate + ATP = phosphoenolpyruvate + ADP + H(+)</text>
        <dbReference type="Rhea" id="RHEA:18157"/>
        <dbReference type="ChEBI" id="CHEBI:15361"/>
        <dbReference type="ChEBI" id="CHEBI:15378"/>
        <dbReference type="ChEBI" id="CHEBI:30616"/>
        <dbReference type="ChEBI" id="CHEBI:58702"/>
        <dbReference type="ChEBI" id="CHEBI:456216"/>
        <dbReference type="EC" id="2.7.1.40"/>
    </reaction>
</comment>